<evidence type="ECO:0000256" key="7">
    <source>
        <dbReference type="RuleBase" id="RU364114"/>
    </source>
</evidence>
<dbReference type="InterPro" id="IPR003788">
    <property type="entry name" value="NDUFAF7"/>
</dbReference>
<evidence type="ECO:0000256" key="5">
    <source>
        <dbReference type="ARBA" id="ARBA00023128"/>
    </source>
</evidence>
<dbReference type="STRING" id="1884261.A0A5C3R6L2"/>
<protein>
    <recommendedName>
        <fullName evidence="7">Protein arginine methyltransferase NDUFAF7</fullName>
        <ecNumber evidence="7">2.1.1.320</ecNumber>
    </recommendedName>
</protein>
<keyword evidence="5 7" id="KW-0496">Mitochondrion</keyword>
<dbReference type="OrthoDB" id="17415at2759"/>
<dbReference type="Pfam" id="PF02636">
    <property type="entry name" value="Methyltransf_28"/>
    <property type="match status" value="1"/>
</dbReference>
<evidence type="ECO:0000256" key="6">
    <source>
        <dbReference type="ARBA" id="ARBA00048612"/>
    </source>
</evidence>
<gene>
    <name evidence="8" type="ORF">BDV98DRAFT_556782</name>
</gene>
<dbReference type="EC" id="2.1.1.320" evidence="7"/>
<dbReference type="GO" id="GO:0035243">
    <property type="term" value="F:protein-arginine omega-N symmetric methyltransferase activity"/>
    <property type="evidence" value="ECO:0007669"/>
    <property type="project" value="UniProtKB-EC"/>
</dbReference>
<proteinExistence type="inferred from homology"/>
<keyword evidence="3 7" id="KW-0489">Methyltransferase</keyword>
<evidence type="ECO:0000313" key="8">
    <source>
        <dbReference type="EMBL" id="TFL06844.1"/>
    </source>
</evidence>
<dbReference type="PANTHER" id="PTHR12049:SF5">
    <property type="entry name" value="PROTEIN ARGININE METHYLTRANSFERASE NDUFAF7 HOMOLOG, MITOCHONDRIAL"/>
    <property type="match status" value="1"/>
</dbReference>
<dbReference type="AlphaFoldDB" id="A0A5C3R6L2"/>
<evidence type="ECO:0000256" key="1">
    <source>
        <dbReference type="ARBA" id="ARBA00004173"/>
    </source>
</evidence>
<reference evidence="8 9" key="1">
    <citation type="journal article" date="2019" name="Nat. Ecol. Evol.">
        <title>Megaphylogeny resolves global patterns of mushroom evolution.</title>
        <authorList>
            <person name="Varga T."/>
            <person name="Krizsan K."/>
            <person name="Foldi C."/>
            <person name="Dima B."/>
            <person name="Sanchez-Garcia M."/>
            <person name="Sanchez-Ramirez S."/>
            <person name="Szollosi G.J."/>
            <person name="Szarkandi J.G."/>
            <person name="Papp V."/>
            <person name="Albert L."/>
            <person name="Andreopoulos W."/>
            <person name="Angelini C."/>
            <person name="Antonin V."/>
            <person name="Barry K.W."/>
            <person name="Bougher N.L."/>
            <person name="Buchanan P."/>
            <person name="Buyck B."/>
            <person name="Bense V."/>
            <person name="Catcheside P."/>
            <person name="Chovatia M."/>
            <person name="Cooper J."/>
            <person name="Damon W."/>
            <person name="Desjardin D."/>
            <person name="Finy P."/>
            <person name="Geml J."/>
            <person name="Haridas S."/>
            <person name="Hughes K."/>
            <person name="Justo A."/>
            <person name="Karasinski D."/>
            <person name="Kautmanova I."/>
            <person name="Kiss B."/>
            <person name="Kocsube S."/>
            <person name="Kotiranta H."/>
            <person name="LaButti K.M."/>
            <person name="Lechner B.E."/>
            <person name="Liimatainen K."/>
            <person name="Lipzen A."/>
            <person name="Lukacs Z."/>
            <person name="Mihaltcheva S."/>
            <person name="Morgado L.N."/>
            <person name="Niskanen T."/>
            <person name="Noordeloos M.E."/>
            <person name="Ohm R.A."/>
            <person name="Ortiz-Santana B."/>
            <person name="Ovrebo C."/>
            <person name="Racz N."/>
            <person name="Riley R."/>
            <person name="Savchenko A."/>
            <person name="Shiryaev A."/>
            <person name="Soop K."/>
            <person name="Spirin V."/>
            <person name="Szebenyi C."/>
            <person name="Tomsovsky M."/>
            <person name="Tulloss R.E."/>
            <person name="Uehling J."/>
            <person name="Grigoriev I.V."/>
            <person name="Vagvolgyi C."/>
            <person name="Papp T."/>
            <person name="Martin F.M."/>
            <person name="Miettinen O."/>
            <person name="Hibbett D.S."/>
            <person name="Nagy L.G."/>
        </authorList>
    </citation>
    <scope>NUCLEOTIDE SEQUENCE [LARGE SCALE GENOMIC DNA]</scope>
    <source>
        <strain evidence="8 9">CBS 309.79</strain>
    </source>
</reference>
<keyword evidence="9" id="KW-1185">Reference proteome</keyword>
<dbReference type="PANTHER" id="PTHR12049">
    <property type="entry name" value="PROTEIN ARGININE METHYLTRANSFERASE NDUFAF7, MITOCHONDRIAL"/>
    <property type="match status" value="1"/>
</dbReference>
<dbReference type="SUPFAM" id="SSF53335">
    <property type="entry name" value="S-adenosyl-L-methionine-dependent methyltransferases"/>
    <property type="match status" value="1"/>
</dbReference>
<evidence type="ECO:0000256" key="2">
    <source>
        <dbReference type="ARBA" id="ARBA00005891"/>
    </source>
</evidence>
<dbReference type="InterPro" id="IPR029063">
    <property type="entry name" value="SAM-dependent_MTases_sf"/>
</dbReference>
<dbReference type="EMBL" id="ML178814">
    <property type="protein sequence ID" value="TFL06844.1"/>
    <property type="molecule type" value="Genomic_DNA"/>
</dbReference>
<organism evidence="8 9">
    <name type="scientific">Pterulicium gracile</name>
    <dbReference type="NCBI Taxonomy" id="1884261"/>
    <lineage>
        <taxon>Eukaryota</taxon>
        <taxon>Fungi</taxon>
        <taxon>Dikarya</taxon>
        <taxon>Basidiomycota</taxon>
        <taxon>Agaricomycotina</taxon>
        <taxon>Agaricomycetes</taxon>
        <taxon>Agaricomycetidae</taxon>
        <taxon>Agaricales</taxon>
        <taxon>Pleurotineae</taxon>
        <taxon>Pterulaceae</taxon>
        <taxon>Pterulicium</taxon>
    </lineage>
</organism>
<comment type="subcellular location">
    <subcellularLocation>
        <location evidence="1 7">Mitochondrion</location>
    </subcellularLocation>
</comment>
<comment type="similarity">
    <text evidence="2 7">Belongs to the NDUFAF7 family.</text>
</comment>
<sequence>MLRLDSLLPPCRCSLAAATRAQRTLLHTRRDLHASSRRNLRHGDVFSQQHSLFAGDSDAGENYAFVTASELQGHKSPPTAVRMLVRDFIDDSLYNPNYGYFSKSVKILNTTHEEPFKFPKIKNGSEFEALVGSRYAGMGKDPAQGPGKQVWHTPTELFRPHYGQAIAKCLVSEYLLKYFPYEDLIIYEIGAGNGTLAQDILDVIQEDYPDVYERTQYNIVEISSTLADLQRKRLGSRHGGVCKVIRRSVFDWDKRVPSPSFFVMMEVADNFSHDLIRYDTRTLEPYQGIVEISSSGEFSLVYTPVMDPLITSFLNLRSALSHPLPSVNPLLARSPALRSLLSNAPFAPNLTTPEFIPTRLISLFQILHKYFPRHRLLLSDFSSLPDSVPGINAPVVQTRLRGNMVPCSTFLVKQGFFDIFFPTDFERVRDMYEHILSLPPTYNDPSSSTPHAVIPDRPTPLTPYTSSLSLDSGFFFPSARYQVGHRRRLVEGVLSASGLPVGERKSSVWSHREFLETYVDELGNTTLRNGENPMLEWYENVKVLF</sequence>
<evidence type="ECO:0000256" key="3">
    <source>
        <dbReference type="ARBA" id="ARBA00022603"/>
    </source>
</evidence>
<evidence type="ECO:0000256" key="4">
    <source>
        <dbReference type="ARBA" id="ARBA00022679"/>
    </source>
</evidence>
<dbReference type="Proteomes" id="UP000305067">
    <property type="component" value="Unassembled WGS sequence"/>
</dbReference>
<dbReference type="GO" id="GO:0032259">
    <property type="term" value="P:methylation"/>
    <property type="evidence" value="ECO:0007669"/>
    <property type="project" value="UniProtKB-KW"/>
</dbReference>
<comment type="catalytic activity">
    <reaction evidence="6 7">
        <text>L-arginyl-[protein] + 2 S-adenosyl-L-methionine = N(omega),N(omega)'-dimethyl-L-arginyl-[protein] + 2 S-adenosyl-L-homocysteine + 2 H(+)</text>
        <dbReference type="Rhea" id="RHEA:48108"/>
        <dbReference type="Rhea" id="RHEA-COMP:10532"/>
        <dbReference type="Rhea" id="RHEA-COMP:11992"/>
        <dbReference type="ChEBI" id="CHEBI:15378"/>
        <dbReference type="ChEBI" id="CHEBI:29965"/>
        <dbReference type="ChEBI" id="CHEBI:57856"/>
        <dbReference type="ChEBI" id="CHEBI:59789"/>
        <dbReference type="ChEBI" id="CHEBI:88221"/>
        <dbReference type="EC" id="2.1.1.320"/>
    </reaction>
</comment>
<dbReference type="InterPro" id="IPR038375">
    <property type="entry name" value="NDUFAF7_sf"/>
</dbReference>
<dbReference type="Gene3D" id="3.40.50.12710">
    <property type="match status" value="1"/>
</dbReference>
<comment type="function">
    <text evidence="7">Arginine methyltransferase involved in the assembly or stability of mitochondrial NADH:ubiquinone oxidoreductase complex (complex I).</text>
</comment>
<dbReference type="GO" id="GO:0005739">
    <property type="term" value="C:mitochondrion"/>
    <property type="evidence" value="ECO:0007669"/>
    <property type="project" value="UniProtKB-SubCell"/>
</dbReference>
<accession>A0A5C3R6L2</accession>
<name>A0A5C3R6L2_9AGAR</name>
<keyword evidence="4 7" id="KW-0808">Transferase</keyword>
<evidence type="ECO:0000313" key="9">
    <source>
        <dbReference type="Proteomes" id="UP000305067"/>
    </source>
</evidence>